<reference evidence="7 8" key="1">
    <citation type="submission" date="2024-02" db="EMBL/GenBank/DDBJ databases">
        <authorList>
            <person name="Chen Y."/>
            <person name="Shah S."/>
            <person name="Dougan E. K."/>
            <person name="Thang M."/>
            <person name="Chan C."/>
        </authorList>
    </citation>
    <scope>NUCLEOTIDE SEQUENCE [LARGE SCALE GENOMIC DNA]</scope>
</reference>
<dbReference type="PANTHER" id="PTHR13027">
    <property type="entry name" value="SAND PROTEIN-RELATED"/>
    <property type="match status" value="1"/>
</dbReference>
<feature type="transmembrane region" description="Helical" evidence="3">
    <location>
        <begin position="173"/>
        <end position="192"/>
    </location>
</feature>
<keyword evidence="3" id="KW-1133">Transmembrane helix</keyword>
<evidence type="ECO:0000259" key="4">
    <source>
        <dbReference type="Pfam" id="PF19036"/>
    </source>
</evidence>
<proteinExistence type="inferred from homology"/>
<evidence type="ECO:0000313" key="8">
    <source>
        <dbReference type="Proteomes" id="UP001642464"/>
    </source>
</evidence>
<dbReference type="InterPro" id="IPR000462">
    <property type="entry name" value="CDP-OH_P_trans"/>
</dbReference>
<keyword evidence="3" id="KW-0472">Membrane</keyword>
<name>A0ABP0LBD4_9DINO</name>
<dbReference type="Pfam" id="PF19036">
    <property type="entry name" value="Fuz_longin_1"/>
    <property type="match status" value="1"/>
</dbReference>
<keyword evidence="1 2" id="KW-0808">Transferase</keyword>
<feature type="domain" description="FUZ/MON1/HPS1 third Longin" evidence="6">
    <location>
        <begin position="739"/>
        <end position="869"/>
    </location>
</feature>
<sequence>MAKWSFEEEVLKYKYCSPPLSLLERLVLNDFWASIVNWYPLWLAPNVITLMGYVCVWLAFANTMHSSPNLEGELQGWQYLLNGALFFMYQTLDGSDGKQARRTKSGSALGELMDHGVDAVVTALISLFVADCFGYGITSVWPWTFVIVAHVNFFLSNMTLVHSGRQTFMDLDVMEIQTIMILTLVLTGIAGGDFFERTSFPLPEALHGFKTDLWGFLPEDQAIDLTSGRMTLKTFVPLGGLAGCLVNYPVYMFGAIKPYVCTSRENRPDHIRRGVPGSGVLALLFHFALIHAYFMLAWVCVFKGSALQGAGRAQDSMRAFIAICTFGFGDLMDRVLMMRVARQQLPLVPTGLIPVIAFPIACVYDQELVAAGLGHPPAEDQARAKAQVVLMNEDRACSDEILGLANRPRTVTMATEASAGVAASAAADDAEEARAVAREENEQRWLARPKNVLVLSRAGKPIFSSGGDELALSSIFGLLQAMLAKTDERLRVVRAGSEFCMVLAVRGPLIVVIVSRTGLEPVGYLQVQLEFVYAQILMHFTLSALQDTFRRKPGYDLRDLLGNTRTEIDGITQLARESPALMLEAVECLRLPAEVRNGATAILNSVRQANLLYAVLVARDSLVTSIAPRRHPLKASDLLLLVNFVHQAKQLRVQETWTPMCLPGFNSTGFLHAYAAYVSPNICLLLLSSGESLDQFHFCSESKGVIEAKLEKLGLAAKIEAAVAERHIAPEACEAASSIHLVYRSLKVDQFFETRVANHAPLHGCTPQERHRLLGRYIRVAEQLHNYARHIDIVAPAEGDEAATSAAANEVSPRIAGAEQGQIWQQGETESVLAIVNPSHYELYASFHIYTSAAQALACATRFAAWVKSSRSDLFLQKPPTWSAPPCASHIALVMIS</sequence>
<feature type="transmembrane region" description="Helical" evidence="3">
    <location>
        <begin position="143"/>
        <end position="161"/>
    </location>
</feature>
<dbReference type="Proteomes" id="UP001642464">
    <property type="component" value="Unassembled WGS sequence"/>
</dbReference>
<protein>
    <submittedName>
        <fullName evidence="7">Vacuolar fusion protein MON1 homolog A</fullName>
    </submittedName>
</protein>
<evidence type="ECO:0000256" key="2">
    <source>
        <dbReference type="RuleBase" id="RU003750"/>
    </source>
</evidence>
<dbReference type="InterPro" id="IPR043970">
    <property type="entry name" value="FUZ/MON1/HPS1_longin_3"/>
</dbReference>
<dbReference type="Gene3D" id="1.20.120.1760">
    <property type="match status" value="1"/>
</dbReference>
<evidence type="ECO:0000313" key="7">
    <source>
        <dbReference type="EMBL" id="CAK9035572.1"/>
    </source>
</evidence>
<dbReference type="InterPro" id="IPR004353">
    <property type="entry name" value="Mon1"/>
</dbReference>
<dbReference type="Pfam" id="PF01066">
    <property type="entry name" value="CDP-OH_P_transf"/>
    <property type="match status" value="1"/>
</dbReference>
<keyword evidence="3" id="KW-0812">Transmembrane</keyword>
<dbReference type="Pfam" id="PF19037">
    <property type="entry name" value="Fuz_longin_2"/>
    <property type="match status" value="1"/>
</dbReference>
<evidence type="ECO:0000259" key="6">
    <source>
        <dbReference type="Pfam" id="PF19038"/>
    </source>
</evidence>
<feature type="non-terminal residue" evidence="7">
    <location>
        <position position="897"/>
    </location>
</feature>
<dbReference type="EMBL" id="CAXAMM010015118">
    <property type="protein sequence ID" value="CAK9035572.1"/>
    <property type="molecule type" value="Genomic_DNA"/>
</dbReference>
<comment type="caution">
    <text evidence="7">The sequence shown here is derived from an EMBL/GenBank/DDBJ whole genome shotgun (WGS) entry which is preliminary data.</text>
</comment>
<dbReference type="InterPro" id="IPR043972">
    <property type="entry name" value="FUZ/MON1/HPS1_longin_1"/>
</dbReference>
<evidence type="ECO:0000256" key="1">
    <source>
        <dbReference type="ARBA" id="ARBA00022679"/>
    </source>
</evidence>
<feature type="transmembrane region" description="Helical" evidence="3">
    <location>
        <begin position="235"/>
        <end position="256"/>
    </location>
</feature>
<dbReference type="InterPro" id="IPR043130">
    <property type="entry name" value="CDP-OH_PTrfase_TM_dom"/>
</dbReference>
<dbReference type="PROSITE" id="PS00379">
    <property type="entry name" value="CDP_ALCOHOL_P_TRANSF"/>
    <property type="match status" value="1"/>
</dbReference>
<evidence type="ECO:0000259" key="5">
    <source>
        <dbReference type="Pfam" id="PF19037"/>
    </source>
</evidence>
<evidence type="ECO:0000256" key="3">
    <source>
        <dbReference type="SAM" id="Phobius"/>
    </source>
</evidence>
<accession>A0ABP0LBD4</accession>
<feature type="transmembrane region" description="Helical" evidence="3">
    <location>
        <begin position="39"/>
        <end position="60"/>
    </location>
</feature>
<comment type="similarity">
    <text evidence="2">Belongs to the CDP-alcohol phosphatidyltransferase class-I family.</text>
</comment>
<feature type="transmembrane region" description="Helical" evidence="3">
    <location>
        <begin position="277"/>
        <end position="299"/>
    </location>
</feature>
<feature type="domain" description="FUZ/MON1/HPS1 second Longin" evidence="5">
    <location>
        <begin position="610"/>
        <end position="691"/>
    </location>
</feature>
<dbReference type="Pfam" id="PF19038">
    <property type="entry name" value="Fuz_longin_3"/>
    <property type="match status" value="1"/>
</dbReference>
<keyword evidence="8" id="KW-1185">Reference proteome</keyword>
<feature type="domain" description="FUZ/MON1/HPS1 first Longin" evidence="4">
    <location>
        <begin position="450"/>
        <end position="566"/>
    </location>
</feature>
<dbReference type="PANTHER" id="PTHR13027:SF7">
    <property type="entry name" value="VACUOLAR FUSION PROTEIN MON1 HOMOLOG"/>
    <property type="match status" value="1"/>
</dbReference>
<dbReference type="InterPro" id="IPR048254">
    <property type="entry name" value="CDP_ALCOHOL_P_TRANSF_CS"/>
</dbReference>
<dbReference type="InterPro" id="IPR043971">
    <property type="entry name" value="FUZ/MON1/HPS1_longin_2"/>
</dbReference>
<gene>
    <name evidence="7" type="ORF">SCF082_LOCUS21357</name>
</gene>
<organism evidence="7 8">
    <name type="scientific">Durusdinium trenchii</name>
    <dbReference type="NCBI Taxonomy" id="1381693"/>
    <lineage>
        <taxon>Eukaryota</taxon>
        <taxon>Sar</taxon>
        <taxon>Alveolata</taxon>
        <taxon>Dinophyceae</taxon>
        <taxon>Suessiales</taxon>
        <taxon>Symbiodiniaceae</taxon>
        <taxon>Durusdinium</taxon>
    </lineage>
</organism>
<dbReference type="PRINTS" id="PR01546">
    <property type="entry name" value="YEAST73DUF"/>
</dbReference>